<keyword evidence="2" id="KW-0238">DNA-binding</keyword>
<name>A0A1F5YSC6_9BACT</name>
<evidence type="ECO:0000256" key="2">
    <source>
        <dbReference type="ARBA" id="ARBA00023125"/>
    </source>
</evidence>
<dbReference type="InterPro" id="IPR013762">
    <property type="entry name" value="Integrase-like_cat_sf"/>
</dbReference>
<dbReference type="GO" id="GO:0015074">
    <property type="term" value="P:DNA integration"/>
    <property type="evidence" value="ECO:0007669"/>
    <property type="project" value="InterPro"/>
</dbReference>
<feature type="domain" description="Tyr recombinase" evidence="4">
    <location>
        <begin position="178"/>
        <end position="353"/>
    </location>
</feature>
<evidence type="ECO:0000256" key="1">
    <source>
        <dbReference type="ARBA" id="ARBA00008857"/>
    </source>
</evidence>
<dbReference type="InterPro" id="IPR050090">
    <property type="entry name" value="Tyrosine_recombinase_XerCD"/>
</dbReference>
<dbReference type="GO" id="GO:0003677">
    <property type="term" value="F:DNA binding"/>
    <property type="evidence" value="ECO:0007669"/>
    <property type="project" value="UniProtKB-KW"/>
</dbReference>
<sequence length="362" mass="41670">MSRFTVKTRLRPDTGTWTLDYINPEGRRRQLSGGNDEQQARRLAVHFQDWLLEGKDPEREIEQSRQEAQAKALTLREFFPMFMKRHGECQGQNTRELYRGFFNNFCRCPRLVDRGLSEINKNIAAGYAELRMQKDGVKSATANREVSLLRNILSRAVEWDILKYNPLANYRMLKEAEKREVLITPEQIAELVSCFEPVMADIVKFAVYTGLRRENILGLTIQQVTLHDLDAGCEVELIVKGGKRRHKALGGKAAEILRHNIGTRTEGYVFLNPQTGLRYTSVHHTFDRWVKRLGLKVNGTKLRFHDLRHVTASWLNQRGVPLDVLRHVLDHEDRGTTDRYASMDSLALGSVMDLMPEIRKGA</sequence>
<dbReference type="PROSITE" id="PS51898">
    <property type="entry name" value="TYR_RECOMBINASE"/>
    <property type="match status" value="1"/>
</dbReference>
<keyword evidence="3" id="KW-0233">DNA recombination</keyword>
<evidence type="ECO:0000313" key="6">
    <source>
        <dbReference type="Proteomes" id="UP000179129"/>
    </source>
</evidence>
<evidence type="ECO:0000256" key="3">
    <source>
        <dbReference type="ARBA" id="ARBA00023172"/>
    </source>
</evidence>
<dbReference type="Proteomes" id="UP000179129">
    <property type="component" value="Unassembled WGS sequence"/>
</dbReference>
<proteinExistence type="inferred from homology"/>
<dbReference type="InterPro" id="IPR002104">
    <property type="entry name" value="Integrase_catalytic"/>
</dbReference>
<evidence type="ECO:0000259" key="4">
    <source>
        <dbReference type="PROSITE" id="PS51898"/>
    </source>
</evidence>
<comment type="similarity">
    <text evidence="1">Belongs to the 'phage' integrase family.</text>
</comment>
<organism evidence="5 6">
    <name type="scientific">Candidatus Glassbacteria bacterium RIFCSPLOWO2_12_FULL_58_11</name>
    <dbReference type="NCBI Taxonomy" id="1817867"/>
    <lineage>
        <taxon>Bacteria</taxon>
        <taxon>Candidatus Glassiibacteriota</taxon>
    </lineage>
</organism>
<accession>A0A1F5YSC6</accession>
<dbReference type="Gene3D" id="1.10.443.10">
    <property type="entry name" value="Intergrase catalytic core"/>
    <property type="match status" value="1"/>
</dbReference>
<dbReference type="EMBL" id="MFIX01000163">
    <property type="protein sequence ID" value="OGG03016.1"/>
    <property type="molecule type" value="Genomic_DNA"/>
</dbReference>
<dbReference type="Gene3D" id="1.10.150.130">
    <property type="match status" value="1"/>
</dbReference>
<dbReference type="SUPFAM" id="SSF56349">
    <property type="entry name" value="DNA breaking-rejoining enzymes"/>
    <property type="match status" value="1"/>
</dbReference>
<evidence type="ECO:0000313" key="5">
    <source>
        <dbReference type="EMBL" id="OGG03016.1"/>
    </source>
</evidence>
<dbReference type="InterPro" id="IPR011010">
    <property type="entry name" value="DNA_brk_join_enz"/>
</dbReference>
<dbReference type="STRING" id="1817867.A3F83_05505"/>
<gene>
    <name evidence="5" type="ORF">A3F83_05505</name>
</gene>
<dbReference type="InterPro" id="IPR010998">
    <property type="entry name" value="Integrase_recombinase_N"/>
</dbReference>
<dbReference type="PANTHER" id="PTHR30349">
    <property type="entry name" value="PHAGE INTEGRASE-RELATED"/>
    <property type="match status" value="1"/>
</dbReference>
<dbReference type="PANTHER" id="PTHR30349:SF64">
    <property type="entry name" value="PROPHAGE INTEGRASE INTD-RELATED"/>
    <property type="match status" value="1"/>
</dbReference>
<comment type="caution">
    <text evidence="5">The sequence shown here is derived from an EMBL/GenBank/DDBJ whole genome shotgun (WGS) entry which is preliminary data.</text>
</comment>
<dbReference type="Pfam" id="PF00589">
    <property type="entry name" value="Phage_integrase"/>
    <property type="match status" value="1"/>
</dbReference>
<protein>
    <recommendedName>
        <fullName evidence="4">Tyr recombinase domain-containing protein</fullName>
    </recommendedName>
</protein>
<dbReference type="GO" id="GO:0006310">
    <property type="term" value="P:DNA recombination"/>
    <property type="evidence" value="ECO:0007669"/>
    <property type="project" value="UniProtKB-KW"/>
</dbReference>
<reference evidence="5 6" key="1">
    <citation type="journal article" date="2016" name="Nat. Commun.">
        <title>Thousands of microbial genomes shed light on interconnected biogeochemical processes in an aquifer system.</title>
        <authorList>
            <person name="Anantharaman K."/>
            <person name="Brown C.T."/>
            <person name="Hug L.A."/>
            <person name="Sharon I."/>
            <person name="Castelle C.J."/>
            <person name="Probst A.J."/>
            <person name="Thomas B.C."/>
            <person name="Singh A."/>
            <person name="Wilkins M.J."/>
            <person name="Karaoz U."/>
            <person name="Brodie E.L."/>
            <person name="Williams K.H."/>
            <person name="Hubbard S.S."/>
            <person name="Banfield J.F."/>
        </authorList>
    </citation>
    <scope>NUCLEOTIDE SEQUENCE [LARGE SCALE GENOMIC DNA]</scope>
</reference>
<dbReference type="CDD" id="cd00796">
    <property type="entry name" value="INT_Rci_Hp1_C"/>
    <property type="match status" value="1"/>
</dbReference>
<dbReference type="AlphaFoldDB" id="A0A1F5YSC6"/>